<organism evidence="1 2">
    <name type="scientific">Enterocloster bolteae (strain ATCC BAA-613 / DSM 15670 / CCUG 46953 / JCM 12243 / WAL 16351)</name>
    <name type="common">Clostridium bolteae</name>
    <dbReference type="NCBI Taxonomy" id="411902"/>
    <lineage>
        <taxon>Bacteria</taxon>
        <taxon>Bacillati</taxon>
        <taxon>Bacillota</taxon>
        <taxon>Clostridia</taxon>
        <taxon>Lachnospirales</taxon>
        <taxon>Lachnospiraceae</taxon>
        <taxon>Enterocloster</taxon>
    </lineage>
</organism>
<accession>A8S400</accession>
<sequence length="534" mass="61518">MRIYIKRENVSQGVWMDLPASQDEIERIYTELKGMHSSGMIPFVAGVDSDVPSLAECLEDCTVFANGHIELLNELAREMVVWGKDEKARFGAALMWDHPDTIETVMDVAGNLDRYILDDRIKNWEAAGRLELEKRGIQIDKRIEPFLDLESIGREYIYTKGCMTPMGYVTRKQSVPCSSKEQGYEPHRGCLLSVHMTDEKWNKKIFQLPLTEQKKSSLSVSKWNAYAIQYTSGYLGELPCYLPPGITLSELDQVADVINREVAKRGILEKEKLYAILEAGLPETIGEACEIIQGYENYVYVPADKMGRKTMARMLALQYARIVLPEELKPFCRFEEYIESFPDRYMVTTSTGHVFHPTRDYSRRLSESRTIRLYSPLTVSLFRHDRESFMPEILSGEGLIKRKTVIEATIKRHLPSDEECMGVFLNNQLLRAKVERMVPGLEVYDGQVWCALEVRTIGILTEAEQEELKRDWLRQMKEGWGLSLIEYPVHTEGGEMHIGLWDEDYGTALCIKTEEELKRPDFPEQEPGRMELYM</sequence>
<name>A8S400_ENTBW</name>
<dbReference type="EMBL" id="ABCC02000057">
    <property type="protein sequence ID" value="EDP13143.1"/>
    <property type="molecule type" value="Genomic_DNA"/>
</dbReference>
<dbReference type="AlphaFoldDB" id="A8S400"/>
<gene>
    <name evidence="1" type="ORF">CLOBOL_06775</name>
</gene>
<protein>
    <submittedName>
        <fullName evidence="1">Uncharacterized protein</fullName>
    </submittedName>
</protein>
<reference evidence="1 2" key="1">
    <citation type="submission" date="2007-08" db="EMBL/GenBank/DDBJ databases">
        <authorList>
            <person name="Fulton L."/>
            <person name="Clifton S."/>
            <person name="Fulton B."/>
            <person name="Xu J."/>
            <person name="Minx P."/>
            <person name="Pepin K.H."/>
            <person name="Johnson M."/>
            <person name="Thiruvilangam P."/>
            <person name="Bhonagiri V."/>
            <person name="Nash W.E."/>
            <person name="Mardis E.R."/>
            <person name="Wilson R.K."/>
        </authorList>
    </citation>
    <scope>NUCLEOTIDE SEQUENCE [LARGE SCALE GENOMIC DNA]</scope>
    <source>
        <strain evidence="2">ATCC BAA-613 / DSM 15670 / CCUG 46953 / JCM 12243 / WAL 16351</strain>
    </source>
</reference>
<comment type="caution">
    <text evidence="1">The sequence shown here is derived from an EMBL/GenBank/DDBJ whole genome shotgun (WGS) entry which is preliminary data.</text>
</comment>
<dbReference type="Proteomes" id="UP000005396">
    <property type="component" value="Unassembled WGS sequence"/>
</dbReference>
<dbReference type="RefSeq" id="WP_007038475.1">
    <property type="nucleotide sequence ID" value="NZ_DS480712.1"/>
</dbReference>
<evidence type="ECO:0000313" key="2">
    <source>
        <dbReference type="Proteomes" id="UP000005396"/>
    </source>
</evidence>
<dbReference type="HOGENOM" id="CLU_498486_0_0_9"/>
<reference evidence="1 2" key="2">
    <citation type="submission" date="2007-09" db="EMBL/GenBank/DDBJ databases">
        <title>Draft genome sequence of Clostridium bolteae (ATCC BAA-613).</title>
        <authorList>
            <person name="Sudarsanam P."/>
            <person name="Ley R."/>
            <person name="Guruge J."/>
            <person name="Turnbaugh P.J."/>
            <person name="Mahowald M."/>
            <person name="Liep D."/>
            <person name="Gordon J."/>
        </authorList>
    </citation>
    <scope>NUCLEOTIDE SEQUENCE [LARGE SCALE GENOMIC DNA]</scope>
    <source>
        <strain evidence="2">ATCC BAA-613 / DSM 15670 / CCUG 46953 / JCM 12243 / WAL 16351</strain>
    </source>
</reference>
<evidence type="ECO:0000313" key="1">
    <source>
        <dbReference type="EMBL" id="EDP13143.1"/>
    </source>
</evidence>
<proteinExistence type="predicted"/>
<dbReference type="PaxDb" id="411902-CLOBOL_06775"/>